<dbReference type="InterPro" id="IPR029063">
    <property type="entry name" value="SAM-dependent_MTases_sf"/>
</dbReference>
<accession>A0A0W8F6D9</accession>
<proteinExistence type="predicted"/>
<dbReference type="GO" id="GO:0032259">
    <property type="term" value="P:methylation"/>
    <property type="evidence" value="ECO:0007669"/>
    <property type="project" value="UniProtKB-KW"/>
</dbReference>
<keyword evidence="2" id="KW-0808">Transferase</keyword>
<protein>
    <submittedName>
        <fullName evidence="2">Phosphatidylethanolamine n-methyltransferase</fullName>
        <ecNumber evidence="2">2.1.1.17</ecNumber>
    </submittedName>
</protein>
<reference evidence="2" key="1">
    <citation type="journal article" date="2015" name="Proc. Natl. Acad. Sci. U.S.A.">
        <title>Networks of energetic and metabolic interactions define dynamics in microbial communities.</title>
        <authorList>
            <person name="Embree M."/>
            <person name="Liu J.K."/>
            <person name="Al-Bassam M.M."/>
            <person name="Zengler K."/>
        </authorList>
    </citation>
    <scope>NUCLEOTIDE SEQUENCE</scope>
</reference>
<name>A0A0W8F6D9_9ZZZZ</name>
<dbReference type="PANTHER" id="PTHR43591:SF24">
    <property type="entry name" value="2-METHOXY-6-POLYPRENYL-1,4-BENZOQUINOL METHYLASE, MITOCHONDRIAL"/>
    <property type="match status" value="1"/>
</dbReference>
<dbReference type="Gene3D" id="3.40.50.150">
    <property type="entry name" value="Vaccinia Virus protein VP39"/>
    <property type="match status" value="1"/>
</dbReference>
<sequence length="246" mass="28334">MKERITRHWDGRAKAYDENVRQVIYSSRERRIWQKIFSVAIGSAPLRILDVGTGPGIVSNLLSELGHDVTGIDASEGMLKKAQSNSEALHNPMHLIQGDGEVLPFDDSSFDAVVNRYVLWTLPQPEKAIAEWQRVLRPGGRLVIVDGTWFDERDKTACRQLWRSLSLILIMLTERRVPCYQEMDKTIKRDLWSCNMRRPDHDIEMLTRLGFRDVQLKDNLNRKLLLTLNHLKHGHGGRQFLVTGVK</sequence>
<dbReference type="EMBL" id="LNQE01001496">
    <property type="protein sequence ID" value="KUG16454.1"/>
    <property type="molecule type" value="Genomic_DNA"/>
</dbReference>
<evidence type="ECO:0000259" key="1">
    <source>
        <dbReference type="Pfam" id="PF08241"/>
    </source>
</evidence>
<keyword evidence="2" id="KW-0489">Methyltransferase</keyword>
<dbReference type="Pfam" id="PF08241">
    <property type="entry name" value="Methyltransf_11"/>
    <property type="match status" value="1"/>
</dbReference>
<dbReference type="CDD" id="cd02440">
    <property type="entry name" value="AdoMet_MTases"/>
    <property type="match status" value="1"/>
</dbReference>
<dbReference type="EC" id="2.1.1.17" evidence="2"/>
<gene>
    <name evidence="2" type="ORF">ASZ90_013850</name>
</gene>
<dbReference type="AlphaFoldDB" id="A0A0W8F6D9"/>
<dbReference type="GO" id="GO:0004608">
    <property type="term" value="F:phosphatidylethanolamine N-methyltransferase activity"/>
    <property type="evidence" value="ECO:0007669"/>
    <property type="project" value="UniProtKB-EC"/>
</dbReference>
<dbReference type="InterPro" id="IPR013216">
    <property type="entry name" value="Methyltransf_11"/>
</dbReference>
<dbReference type="SUPFAM" id="SSF53335">
    <property type="entry name" value="S-adenosyl-L-methionine-dependent methyltransferases"/>
    <property type="match status" value="1"/>
</dbReference>
<feature type="domain" description="Methyltransferase type 11" evidence="1">
    <location>
        <begin position="49"/>
        <end position="144"/>
    </location>
</feature>
<dbReference type="PANTHER" id="PTHR43591">
    <property type="entry name" value="METHYLTRANSFERASE"/>
    <property type="match status" value="1"/>
</dbReference>
<comment type="caution">
    <text evidence="2">The sequence shown here is derived from an EMBL/GenBank/DDBJ whole genome shotgun (WGS) entry which is preliminary data.</text>
</comment>
<evidence type="ECO:0000313" key="2">
    <source>
        <dbReference type="EMBL" id="KUG16454.1"/>
    </source>
</evidence>
<organism evidence="2">
    <name type="scientific">hydrocarbon metagenome</name>
    <dbReference type="NCBI Taxonomy" id="938273"/>
    <lineage>
        <taxon>unclassified sequences</taxon>
        <taxon>metagenomes</taxon>
        <taxon>ecological metagenomes</taxon>
    </lineage>
</organism>